<dbReference type="EMBL" id="AQRA01000011">
    <property type="protein sequence ID" value="EZH71830.1"/>
    <property type="molecule type" value="Genomic_DNA"/>
</dbReference>
<reference evidence="5 6" key="1">
    <citation type="submission" date="2014-04" db="EMBL/GenBank/DDBJ databases">
        <title>Aquimarina sp. 22II-S11-z7 Genome Sequencing.</title>
        <authorList>
            <person name="Lai Q."/>
        </authorList>
    </citation>
    <scope>NUCLEOTIDE SEQUENCE [LARGE SCALE GENOMIC DNA]</scope>
    <source>
        <strain evidence="5 6">22II-S11-z7</strain>
    </source>
</reference>
<dbReference type="InterPro" id="IPR050221">
    <property type="entry name" value="26S_Proteasome_ATPase"/>
</dbReference>
<evidence type="ECO:0000256" key="2">
    <source>
        <dbReference type="ARBA" id="ARBA00022741"/>
    </source>
</evidence>
<dbReference type="InterPro" id="IPR027417">
    <property type="entry name" value="P-loop_NTPase"/>
</dbReference>
<dbReference type="Proteomes" id="UP000023541">
    <property type="component" value="Unassembled WGS sequence"/>
</dbReference>
<dbReference type="Gene3D" id="3.40.50.300">
    <property type="entry name" value="P-loop containing nucleotide triphosphate hydrolases"/>
    <property type="match status" value="1"/>
</dbReference>
<evidence type="ECO:0000313" key="6">
    <source>
        <dbReference type="Proteomes" id="UP000023541"/>
    </source>
</evidence>
<name>A0A023BP19_9FLAO</name>
<dbReference type="SUPFAM" id="SSF52540">
    <property type="entry name" value="P-loop containing nucleoside triphosphate hydrolases"/>
    <property type="match status" value="1"/>
</dbReference>
<gene>
    <name evidence="5" type="ORF">ATO12_05480</name>
</gene>
<accession>A0A023BP19</accession>
<dbReference type="InterPro" id="IPR003959">
    <property type="entry name" value="ATPase_AAA_core"/>
</dbReference>
<keyword evidence="2" id="KW-0547">Nucleotide-binding</keyword>
<protein>
    <submittedName>
        <fullName evidence="5">ATPase AAA</fullName>
    </submittedName>
</protein>
<dbReference type="Pfam" id="PF00004">
    <property type="entry name" value="AAA"/>
    <property type="match status" value="1"/>
</dbReference>
<dbReference type="InterPro" id="IPR003593">
    <property type="entry name" value="AAA+_ATPase"/>
</dbReference>
<dbReference type="GO" id="GO:0005524">
    <property type="term" value="F:ATP binding"/>
    <property type="evidence" value="ECO:0007669"/>
    <property type="project" value="UniProtKB-KW"/>
</dbReference>
<organism evidence="5 6">
    <name type="scientific">Aquimarina atlantica</name>
    <dbReference type="NCBI Taxonomy" id="1317122"/>
    <lineage>
        <taxon>Bacteria</taxon>
        <taxon>Pseudomonadati</taxon>
        <taxon>Bacteroidota</taxon>
        <taxon>Flavobacteriia</taxon>
        <taxon>Flavobacteriales</taxon>
        <taxon>Flavobacteriaceae</taxon>
        <taxon>Aquimarina</taxon>
    </lineage>
</organism>
<feature type="domain" description="AAA+ ATPase" evidence="4">
    <location>
        <begin position="226"/>
        <end position="358"/>
    </location>
</feature>
<dbReference type="STRING" id="1317122.ATO12_05480"/>
<dbReference type="Gene3D" id="1.10.8.60">
    <property type="match status" value="1"/>
</dbReference>
<evidence type="ECO:0000313" key="5">
    <source>
        <dbReference type="EMBL" id="EZH71830.1"/>
    </source>
</evidence>
<dbReference type="eggNOG" id="COG0464">
    <property type="taxonomic scope" value="Bacteria"/>
</dbReference>
<dbReference type="AlphaFoldDB" id="A0A023BP19"/>
<keyword evidence="3" id="KW-0067">ATP-binding</keyword>
<evidence type="ECO:0000256" key="3">
    <source>
        <dbReference type="ARBA" id="ARBA00022840"/>
    </source>
</evidence>
<sequence length="435" mass="50186">MSLENALIGLKNLLLSRLKSFETNTSFEVNIEDFNSWSSVLTPHFPVSKIDFNELVIITLALVPHIRPHYFDRLIQSVYPNGGAFPHLGGVRGKGHRGFLPSGETALFLLAGENLEDRFQIQHLFSPDHWFAKKQILRLAEPEKNEPEMSGQLIMDREYVEKITLGKITRPSFSSDFPAARITTQQTWDDLVLPKSTLTQIQDILTWLRYKEILLDELEMSSKLKPGYRALFYGPPGTGKTLTANLLGKYTNRDIYRVDLSSVVSKYIGETEKNLANLFNRAENKDWILFFDEADALFGRRTQVQNSHDRYANQEVAYLLQRIETYQGLIILASNFKSNIDEAFIRRFQSIIHFPMPRVQERLYLWQRAFPDKIQLDSEINMRQLAQKFELTGADIMNVVQYVCLNALAKERVKVSYHDITDGIKREFIKSGKLN</sequence>
<evidence type="ECO:0000259" key="4">
    <source>
        <dbReference type="SMART" id="SM00382"/>
    </source>
</evidence>
<dbReference type="SMART" id="SM00382">
    <property type="entry name" value="AAA"/>
    <property type="match status" value="1"/>
</dbReference>
<dbReference type="PANTHER" id="PTHR23073">
    <property type="entry name" value="26S PROTEASOME REGULATORY SUBUNIT"/>
    <property type="match status" value="1"/>
</dbReference>
<dbReference type="CDD" id="cd19481">
    <property type="entry name" value="RecA-like_protease"/>
    <property type="match status" value="1"/>
</dbReference>
<comment type="caution">
    <text evidence="5">The sequence shown here is derived from an EMBL/GenBank/DDBJ whole genome shotgun (WGS) entry which is preliminary data.</text>
</comment>
<proteinExistence type="inferred from homology"/>
<comment type="similarity">
    <text evidence="1">Belongs to the AAA ATPase family.</text>
</comment>
<keyword evidence="6" id="KW-1185">Reference proteome</keyword>
<evidence type="ECO:0000256" key="1">
    <source>
        <dbReference type="ARBA" id="ARBA00006914"/>
    </source>
</evidence>
<dbReference type="GO" id="GO:0016887">
    <property type="term" value="F:ATP hydrolysis activity"/>
    <property type="evidence" value="ECO:0007669"/>
    <property type="project" value="InterPro"/>
</dbReference>